<evidence type="ECO:0000313" key="1">
    <source>
        <dbReference type="EMBL" id="SPP66838.1"/>
    </source>
</evidence>
<dbReference type="Proteomes" id="UP000248168">
    <property type="component" value="Unassembled WGS sequence"/>
</dbReference>
<dbReference type="EMBL" id="OUNR01000022">
    <property type="protein sequence ID" value="SPP66838.1"/>
    <property type="molecule type" value="Genomic_DNA"/>
</dbReference>
<keyword evidence="2" id="KW-1185">Reference proteome</keyword>
<evidence type="ECO:0000313" key="2">
    <source>
        <dbReference type="Proteomes" id="UP000248168"/>
    </source>
</evidence>
<protein>
    <submittedName>
        <fullName evidence="1">Uncharacterized protein</fullName>
    </submittedName>
</protein>
<gene>
    <name evidence="1" type="ORF">NITLEN_90093</name>
</gene>
<dbReference type="InParanoid" id="A0A330LAQ8"/>
<name>A0A330LAQ8_9BACT</name>
<sequence>MWNILIERPITDVVLTEILIGSLT</sequence>
<dbReference type="AlphaFoldDB" id="A0A330LAQ8"/>
<proteinExistence type="predicted"/>
<reference evidence="2" key="1">
    <citation type="submission" date="2018-04" db="EMBL/GenBank/DDBJ databases">
        <authorList>
            <person name="Lucker S."/>
            <person name="Sakoula D."/>
        </authorList>
    </citation>
    <scope>NUCLEOTIDE SEQUENCE [LARGE SCALE GENOMIC DNA]</scope>
</reference>
<organism evidence="1 2">
    <name type="scientific">Nitrospira lenta</name>
    <dbReference type="NCBI Taxonomy" id="1436998"/>
    <lineage>
        <taxon>Bacteria</taxon>
        <taxon>Pseudomonadati</taxon>
        <taxon>Nitrospirota</taxon>
        <taxon>Nitrospiria</taxon>
        <taxon>Nitrospirales</taxon>
        <taxon>Nitrospiraceae</taxon>
        <taxon>Nitrospira</taxon>
    </lineage>
</organism>
<accession>A0A330LAQ8</accession>